<dbReference type="SMR" id="A0A482WWK6"/>
<dbReference type="InParanoid" id="A0A482WWK6"/>
<dbReference type="STRING" id="195883.A0A482WWK6"/>
<keyword evidence="4" id="KW-0597">Phosphoprotein</keyword>
<keyword evidence="3" id="KW-0963">Cytoplasm</keyword>
<name>A0A482WWK6_LAOST</name>
<feature type="coiled-coil region" evidence="9">
    <location>
        <begin position="274"/>
        <end position="308"/>
    </location>
</feature>
<evidence type="ECO:0000256" key="5">
    <source>
        <dbReference type="ARBA" id="ARBA00022846"/>
    </source>
</evidence>
<proteinExistence type="inferred from homology"/>
<evidence type="ECO:0000256" key="3">
    <source>
        <dbReference type="ARBA" id="ARBA00022490"/>
    </source>
</evidence>
<dbReference type="Pfam" id="PF06098">
    <property type="entry name" value="Radial_spoke_3"/>
    <property type="match status" value="1"/>
</dbReference>
<keyword evidence="7" id="KW-0206">Cytoskeleton</keyword>
<evidence type="ECO:0000256" key="10">
    <source>
        <dbReference type="SAM" id="MobiDB-lite"/>
    </source>
</evidence>
<keyword evidence="8" id="KW-0966">Cell projection</keyword>
<keyword evidence="5" id="KW-0282">Flagellum</keyword>
<evidence type="ECO:0000256" key="9">
    <source>
        <dbReference type="SAM" id="Coils"/>
    </source>
</evidence>
<dbReference type="Proteomes" id="UP000291343">
    <property type="component" value="Unassembled WGS sequence"/>
</dbReference>
<comment type="similarity">
    <text evidence="2">Belongs to the flagellar radial spoke RSP3 family.</text>
</comment>
<evidence type="ECO:0000313" key="12">
    <source>
        <dbReference type="Proteomes" id="UP000291343"/>
    </source>
</evidence>
<reference evidence="11 12" key="1">
    <citation type="journal article" date="2017" name="Gigascience">
        <title>Genome sequence of the small brown planthopper, Laodelphax striatellus.</title>
        <authorList>
            <person name="Zhu J."/>
            <person name="Jiang F."/>
            <person name="Wang X."/>
            <person name="Yang P."/>
            <person name="Bao Y."/>
            <person name="Zhao W."/>
            <person name="Wang W."/>
            <person name="Lu H."/>
            <person name="Wang Q."/>
            <person name="Cui N."/>
            <person name="Li J."/>
            <person name="Chen X."/>
            <person name="Luo L."/>
            <person name="Yu J."/>
            <person name="Kang L."/>
            <person name="Cui F."/>
        </authorList>
    </citation>
    <scope>NUCLEOTIDE SEQUENCE [LARGE SCALE GENOMIC DNA]</scope>
    <source>
        <strain evidence="11">Lst14</strain>
    </source>
</reference>
<dbReference type="AlphaFoldDB" id="A0A482WWK6"/>
<sequence>MSEPMSLHTSSSVGYNPTLKALNEPDRLSFYRTSTHSKIIQPKLSYRESTQGTKTSSRTSRESSLRNSHSWRFRNVDIDRKGEENEAIKKGFHYNCPKRVSQQIRSIPKNILRDRKIVFGTSVARHPQYSYNDKDKTESEAARLEKLRKRKMELRKIETDAIRDIRLRLGTPPAVPGRIHEDVQTEVYLEELFDNPTTNNVSIQTSIFHDRPDSPPFIPAKVGTDVATQIEPCDLFDFDVEVRPILEVLVGATLEQAIIEVLEEDQLATVRANQRRLREIKAAEIAEYERLEEEEARKRAEKDRRIAEHMRAIELQKETEERVAAAILTTGYIADLLPSVLEGLKLSGYLRNDIKEDVENNFLAWIMQEVTLEMRKVVENRDILSDIVREVLVKTATMYEQANELDDAYEQENRKASIRSGIEESLQEEELRASQEIERYQSGDGDFKLSESGADAIVGI</sequence>
<organism evidence="11 12">
    <name type="scientific">Laodelphax striatellus</name>
    <name type="common">Small brown planthopper</name>
    <name type="synonym">Delphax striatella</name>
    <dbReference type="NCBI Taxonomy" id="195883"/>
    <lineage>
        <taxon>Eukaryota</taxon>
        <taxon>Metazoa</taxon>
        <taxon>Ecdysozoa</taxon>
        <taxon>Arthropoda</taxon>
        <taxon>Hexapoda</taxon>
        <taxon>Insecta</taxon>
        <taxon>Pterygota</taxon>
        <taxon>Neoptera</taxon>
        <taxon>Paraneoptera</taxon>
        <taxon>Hemiptera</taxon>
        <taxon>Auchenorrhyncha</taxon>
        <taxon>Fulgoroidea</taxon>
        <taxon>Delphacidae</taxon>
        <taxon>Criomorphinae</taxon>
        <taxon>Laodelphax</taxon>
    </lineage>
</organism>
<comment type="caution">
    <text evidence="11">The sequence shown here is derived from an EMBL/GenBank/DDBJ whole genome shotgun (WGS) entry which is preliminary data.</text>
</comment>
<feature type="region of interest" description="Disordered" evidence="10">
    <location>
        <begin position="41"/>
        <end position="68"/>
    </location>
</feature>
<dbReference type="PANTHER" id="PTHR21648:SF0">
    <property type="entry name" value="RADIAL SPOKE HEAD PROTEIN 3 HOMOLOG"/>
    <property type="match status" value="1"/>
</dbReference>
<protein>
    <recommendedName>
        <fullName evidence="13">Radial spoke head protein 3</fullName>
    </recommendedName>
</protein>
<accession>A0A482WWK6</accession>
<keyword evidence="12" id="KW-1185">Reference proteome</keyword>
<dbReference type="InterPro" id="IPR009290">
    <property type="entry name" value="Radial_spoke_3"/>
</dbReference>
<evidence type="ECO:0000313" key="11">
    <source>
        <dbReference type="EMBL" id="RZF37682.1"/>
    </source>
</evidence>
<dbReference type="OrthoDB" id="313308at2759"/>
<keyword evidence="6" id="KW-0969">Cilium</keyword>
<evidence type="ECO:0000256" key="8">
    <source>
        <dbReference type="ARBA" id="ARBA00023273"/>
    </source>
</evidence>
<dbReference type="PANTHER" id="PTHR21648">
    <property type="entry name" value="FLAGELLAR RADIAL SPOKE PROTEIN 3"/>
    <property type="match status" value="1"/>
</dbReference>
<evidence type="ECO:0000256" key="1">
    <source>
        <dbReference type="ARBA" id="ARBA00004611"/>
    </source>
</evidence>
<evidence type="ECO:0000256" key="6">
    <source>
        <dbReference type="ARBA" id="ARBA00023069"/>
    </source>
</evidence>
<evidence type="ECO:0000256" key="2">
    <source>
        <dbReference type="ARBA" id="ARBA00006737"/>
    </source>
</evidence>
<gene>
    <name evidence="11" type="ORF">LSTR_LSTR003093</name>
</gene>
<evidence type="ECO:0000256" key="4">
    <source>
        <dbReference type="ARBA" id="ARBA00022553"/>
    </source>
</evidence>
<evidence type="ECO:0008006" key="13">
    <source>
        <dbReference type="Google" id="ProtNLM"/>
    </source>
</evidence>
<keyword evidence="9" id="KW-0175">Coiled coil</keyword>
<dbReference type="GO" id="GO:0005929">
    <property type="term" value="C:cilium"/>
    <property type="evidence" value="ECO:0007669"/>
    <property type="project" value="TreeGrafter"/>
</dbReference>
<dbReference type="EMBL" id="QKKF02023479">
    <property type="protein sequence ID" value="RZF37682.1"/>
    <property type="molecule type" value="Genomic_DNA"/>
</dbReference>
<comment type="subcellular location">
    <subcellularLocation>
        <location evidence="1">Cytoplasm</location>
        <location evidence="1">Cytoskeleton</location>
        <location evidence="1">Flagellum axoneme</location>
    </subcellularLocation>
</comment>
<evidence type="ECO:0000256" key="7">
    <source>
        <dbReference type="ARBA" id="ARBA00023212"/>
    </source>
</evidence>